<comment type="caution">
    <text evidence="7">The sequence shown here is derived from an EMBL/GenBank/DDBJ whole genome shotgun (WGS) entry which is preliminary data.</text>
</comment>
<dbReference type="SMART" id="SM00283">
    <property type="entry name" value="MA"/>
    <property type="match status" value="1"/>
</dbReference>
<dbReference type="Proteomes" id="UP000231962">
    <property type="component" value="Unassembled WGS sequence"/>
</dbReference>
<evidence type="ECO:0000313" key="6">
    <source>
        <dbReference type="EMBL" id="PJZ71146.1"/>
    </source>
</evidence>
<sequence>MMQKTKSEIIAATGPITINRIRFGLTFLYFASIAIGLERSTFFQNAMYISGTCFMLGYSLYSFYKNRRGGISPFLGKTFIITDVVILGLVMIGATSENPENASVVIRQVVLYTINIIYIVYAGLLLSPSFVIWIGVLASVVQSVVTYNAYLTGVVFTEDIKVVNFPGYAPMSEHITKIAFLLTCAFIVRSVIRIFSELKKAEEEKIAAVESSRKSVEASKHRMTKSASSLMENSKRLKDFSTELNDVVNDHASSFEQISSTMREFLTQAGNSSGAVNDQFQRIEELLHESNSLKTLIEKISTFSTSLNTSMEIVKDVSKVVTDFVEELKTSLDSLGDSFRSVGEVNQIMSEVADRTNLLSLNASIEAARAGLAGKGFAVVAQEVSKLAFSSAENASRISKIIDDSSSHVQKGQRTAQTASGKVKEQDLLFENFSLRFDQLNLLLIEQKSINDGFLESLAKLRNRSSDIESAVKEQHSGAGSMMQLVSDLKTSMDSLLNKSELLIETIHVLEDEAKTLSFES</sequence>
<evidence type="ECO:0000313" key="7">
    <source>
        <dbReference type="EMBL" id="PJZ74679.1"/>
    </source>
</evidence>
<gene>
    <name evidence="6" type="ORF">CH360_01100</name>
    <name evidence="7" type="ORF">CH373_01100</name>
</gene>
<feature type="transmembrane region" description="Helical" evidence="4">
    <location>
        <begin position="74"/>
        <end position="93"/>
    </location>
</feature>
<evidence type="ECO:0000256" key="1">
    <source>
        <dbReference type="ARBA" id="ARBA00022500"/>
    </source>
</evidence>
<dbReference type="GO" id="GO:0006935">
    <property type="term" value="P:chemotaxis"/>
    <property type="evidence" value="ECO:0007669"/>
    <property type="project" value="UniProtKB-KW"/>
</dbReference>
<keyword evidence="8" id="KW-1185">Reference proteome</keyword>
<dbReference type="AlphaFoldDB" id="A0A2M9ZRS9"/>
<comment type="similarity">
    <text evidence="2">Belongs to the methyl-accepting chemotaxis (MCP) protein family.</text>
</comment>
<reference evidence="8 9" key="1">
    <citation type="submission" date="2017-07" db="EMBL/GenBank/DDBJ databases">
        <title>Leptospira spp. isolated from tropical soils.</title>
        <authorList>
            <person name="Thibeaux R."/>
            <person name="Iraola G."/>
            <person name="Ferres I."/>
            <person name="Bierque E."/>
            <person name="Girault D."/>
            <person name="Soupe-Gilbert M.-E."/>
            <person name="Picardeau M."/>
            <person name="Goarant C."/>
        </authorList>
    </citation>
    <scope>NUCLEOTIDE SEQUENCE [LARGE SCALE GENOMIC DNA]</scope>
    <source>
        <strain evidence="7 9">FH1-B-B1</strain>
        <strain evidence="6 8">FH1-B-C1</strain>
    </source>
</reference>
<dbReference type="GO" id="GO:0005886">
    <property type="term" value="C:plasma membrane"/>
    <property type="evidence" value="ECO:0007669"/>
    <property type="project" value="TreeGrafter"/>
</dbReference>
<feature type="transmembrane region" description="Helical" evidence="4">
    <location>
        <begin position="131"/>
        <end position="155"/>
    </location>
</feature>
<feature type="transmembrane region" description="Helical" evidence="4">
    <location>
        <begin position="21"/>
        <end position="37"/>
    </location>
</feature>
<keyword evidence="4" id="KW-0472">Membrane</keyword>
<keyword evidence="1" id="KW-0145">Chemotaxis</keyword>
<dbReference type="InterPro" id="IPR051310">
    <property type="entry name" value="MCP_chemotaxis"/>
</dbReference>
<evidence type="ECO:0000313" key="9">
    <source>
        <dbReference type="Proteomes" id="UP000231990"/>
    </source>
</evidence>
<organism evidence="7 9">
    <name type="scientific">Leptospira perolatii</name>
    <dbReference type="NCBI Taxonomy" id="2023191"/>
    <lineage>
        <taxon>Bacteria</taxon>
        <taxon>Pseudomonadati</taxon>
        <taxon>Spirochaetota</taxon>
        <taxon>Spirochaetia</taxon>
        <taxon>Leptospirales</taxon>
        <taxon>Leptospiraceae</taxon>
        <taxon>Leptospira</taxon>
    </lineage>
</organism>
<evidence type="ECO:0000256" key="3">
    <source>
        <dbReference type="PROSITE-ProRule" id="PRU00284"/>
    </source>
</evidence>
<dbReference type="GO" id="GO:0007165">
    <property type="term" value="P:signal transduction"/>
    <property type="evidence" value="ECO:0007669"/>
    <property type="project" value="UniProtKB-KW"/>
</dbReference>
<dbReference type="PANTHER" id="PTHR43531:SF11">
    <property type="entry name" value="METHYL-ACCEPTING CHEMOTAXIS PROTEIN 3"/>
    <property type="match status" value="1"/>
</dbReference>
<dbReference type="PANTHER" id="PTHR43531">
    <property type="entry name" value="PROTEIN ICFG"/>
    <property type="match status" value="1"/>
</dbReference>
<feature type="domain" description="Methyl-accepting transducer" evidence="5">
    <location>
        <begin position="254"/>
        <end position="490"/>
    </location>
</feature>
<dbReference type="EMBL" id="NPDZ01000001">
    <property type="protein sequence ID" value="PJZ74679.1"/>
    <property type="molecule type" value="Genomic_DNA"/>
</dbReference>
<dbReference type="Gene3D" id="1.10.287.950">
    <property type="entry name" value="Methyl-accepting chemotaxis protein"/>
    <property type="match status" value="1"/>
</dbReference>
<keyword evidence="4" id="KW-0812">Transmembrane</keyword>
<proteinExistence type="inferred from homology"/>
<dbReference type="GO" id="GO:0004888">
    <property type="term" value="F:transmembrane signaling receptor activity"/>
    <property type="evidence" value="ECO:0007669"/>
    <property type="project" value="TreeGrafter"/>
</dbReference>
<feature type="transmembrane region" description="Helical" evidence="4">
    <location>
        <begin position="43"/>
        <end position="62"/>
    </location>
</feature>
<protein>
    <submittedName>
        <fullName evidence="7">Chemotaxis protein</fullName>
    </submittedName>
</protein>
<evidence type="ECO:0000259" key="5">
    <source>
        <dbReference type="PROSITE" id="PS50111"/>
    </source>
</evidence>
<name>A0A2M9ZRS9_9LEPT</name>
<keyword evidence="3" id="KW-0807">Transducer</keyword>
<keyword evidence="4" id="KW-1133">Transmembrane helix</keyword>
<dbReference type="InterPro" id="IPR004089">
    <property type="entry name" value="MCPsignal_dom"/>
</dbReference>
<accession>A0A2M9ZRS9</accession>
<evidence type="ECO:0000256" key="2">
    <source>
        <dbReference type="ARBA" id="ARBA00029447"/>
    </source>
</evidence>
<dbReference type="OrthoDB" id="354666at2"/>
<dbReference type="Proteomes" id="UP000231990">
    <property type="component" value="Unassembled WGS sequence"/>
</dbReference>
<dbReference type="Pfam" id="PF00015">
    <property type="entry name" value="MCPsignal"/>
    <property type="match status" value="1"/>
</dbReference>
<feature type="transmembrane region" description="Helical" evidence="4">
    <location>
        <begin position="105"/>
        <end position="124"/>
    </location>
</feature>
<dbReference type="SUPFAM" id="SSF58104">
    <property type="entry name" value="Methyl-accepting chemotaxis protein (MCP) signaling domain"/>
    <property type="match status" value="1"/>
</dbReference>
<evidence type="ECO:0000313" key="8">
    <source>
        <dbReference type="Proteomes" id="UP000231962"/>
    </source>
</evidence>
<dbReference type="EMBL" id="NPDY01000001">
    <property type="protein sequence ID" value="PJZ71146.1"/>
    <property type="molecule type" value="Genomic_DNA"/>
</dbReference>
<dbReference type="PROSITE" id="PS50111">
    <property type="entry name" value="CHEMOTAXIS_TRANSDUC_2"/>
    <property type="match status" value="1"/>
</dbReference>
<evidence type="ECO:0000256" key="4">
    <source>
        <dbReference type="SAM" id="Phobius"/>
    </source>
</evidence>